<dbReference type="Pfam" id="PF00296">
    <property type="entry name" value="Bac_luciferase"/>
    <property type="match status" value="1"/>
</dbReference>
<evidence type="ECO:0000256" key="1">
    <source>
        <dbReference type="ARBA" id="ARBA00023002"/>
    </source>
</evidence>
<gene>
    <name evidence="3" type="ORF">ACFQGU_09675</name>
</gene>
<dbReference type="SUPFAM" id="SSF51679">
    <property type="entry name" value="Bacterial luciferase-like"/>
    <property type="match status" value="1"/>
</dbReference>
<dbReference type="InterPro" id="IPR036661">
    <property type="entry name" value="Luciferase-like_sf"/>
</dbReference>
<feature type="domain" description="Luciferase-like" evidence="2">
    <location>
        <begin position="13"/>
        <end position="297"/>
    </location>
</feature>
<dbReference type="Proteomes" id="UP001596138">
    <property type="component" value="Unassembled WGS sequence"/>
</dbReference>
<sequence>MPIGIGFTPFEDRLDVIERVTRHAEERGLAFVSVAEAMSLAAPLVLARLAAVTSRIGLTTGVLSVWGRTPATLAMTAAELQRQSDGRFVLGLGAGTAPIAEGFHGNRWESPLGRLRSTCLAVSALLRGERLPDPPSHARPLALAKPPDTKVPLALAAITDPSIRLAGELADQWLPFLLPPSALDRGGEQLRASAVRHERSTVPTVTAAIPVAIAEDEATASTIAARWLVTYCTRMGPVYPRVLRENGYGSEIDALLEASSDPRTPVLPAAAERLARDVLVFGAHGDMREVLARWQQHADQITLVVPFASQLDDLLVLVDHAVTPRPPTRRGGLCG</sequence>
<dbReference type="Gene3D" id="3.20.20.30">
    <property type="entry name" value="Luciferase-like domain"/>
    <property type="match status" value="1"/>
</dbReference>
<comment type="caution">
    <text evidence="3">The sequence shown here is derived from an EMBL/GenBank/DDBJ whole genome shotgun (WGS) entry which is preliminary data.</text>
</comment>
<dbReference type="RefSeq" id="WP_386766100.1">
    <property type="nucleotide sequence ID" value="NZ_JBHSTI010000008.1"/>
</dbReference>
<protein>
    <submittedName>
        <fullName evidence="3">LLM class flavin-dependent oxidoreductase</fullName>
    </submittedName>
</protein>
<dbReference type="EMBL" id="JBHSTI010000008">
    <property type="protein sequence ID" value="MFC6238147.1"/>
    <property type="molecule type" value="Genomic_DNA"/>
</dbReference>
<evidence type="ECO:0000313" key="3">
    <source>
        <dbReference type="EMBL" id="MFC6238147.1"/>
    </source>
</evidence>
<name>A0ABW1T2R7_9ACTN</name>
<dbReference type="PANTHER" id="PTHR43244:SF1">
    <property type="entry name" value="5,10-METHYLENETETRAHYDROMETHANOPTERIN REDUCTASE"/>
    <property type="match status" value="1"/>
</dbReference>
<organism evidence="3 4">
    <name type="scientific">Longivirga aurantiaca</name>
    <dbReference type="NCBI Taxonomy" id="1837743"/>
    <lineage>
        <taxon>Bacteria</taxon>
        <taxon>Bacillati</taxon>
        <taxon>Actinomycetota</taxon>
        <taxon>Actinomycetes</taxon>
        <taxon>Sporichthyales</taxon>
        <taxon>Sporichthyaceae</taxon>
        <taxon>Longivirga</taxon>
    </lineage>
</organism>
<dbReference type="InterPro" id="IPR050564">
    <property type="entry name" value="F420-G6PD/mer"/>
</dbReference>
<dbReference type="PANTHER" id="PTHR43244">
    <property type="match status" value="1"/>
</dbReference>
<accession>A0ABW1T2R7</accession>
<keyword evidence="4" id="KW-1185">Reference proteome</keyword>
<dbReference type="InterPro" id="IPR011251">
    <property type="entry name" value="Luciferase-like_dom"/>
</dbReference>
<reference evidence="4" key="1">
    <citation type="journal article" date="2019" name="Int. J. Syst. Evol. Microbiol.">
        <title>The Global Catalogue of Microorganisms (GCM) 10K type strain sequencing project: providing services to taxonomists for standard genome sequencing and annotation.</title>
        <authorList>
            <consortium name="The Broad Institute Genomics Platform"/>
            <consortium name="The Broad Institute Genome Sequencing Center for Infectious Disease"/>
            <person name="Wu L."/>
            <person name="Ma J."/>
        </authorList>
    </citation>
    <scope>NUCLEOTIDE SEQUENCE [LARGE SCALE GENOMIC DNA]</scope>
    <source>
        <strain evidence="4">CGMCC 4.7317</strain>
    </source>
</reference>
<keyword evidence="1" id="KW-0560">Oxidoreductase</keyword>
<dbReference type="CDD" id="cd01097">
    <property type="entry name" value="Tetrahydromethanopterin_reductase"/>
    <property type="match status" value="1"/>
</dbReference>
<evidence type="ECO:0000259" key="2">
    <source>
        <dbReference type="Pfam" id="PF00296"/>
    </source>
</evidence>
<evidence type="ECO:0000313" key="4">
    <source>
        <dbReference type="Proteomes" id="UP001596138"/>
    </source>
</evidence>
<proteinExistence type="predicted"/>